<keyword evidence="1" id="KW-0812">Transmembrane</keyword>
<feature type="transmembrane region" description="Helical" evidence="1">
    <location>
        <begin position="118"/>
        <end position="137"/>
    </location>
</feature>
<feature type="transmembrane region" description="Helical" evidence="1">
    <location>
        <begin position="88"/>
        <end position="106"/>
    </location>
</feature>
<accession>A0ABT0X1S5</accession>
<keyword evidence="1" id="KW-0472">Membrane</keyword>
<dbReference type="InterPro" id="IPR021215">
    <property type="entry name" value="DUF2752"/>
</dbReference>
<proteinExistence type="predicted"/>
<evidence type="ECO:0000256" key="1">
    <source>
        <dbReference type="SAM" id="Phobius"/>
    </source>
</evidence>
<evidence type="ECO:0000313" key="2">
    <source>
        <dbReference type="EMBL" id="MCM2576505.1"/>
    </source>
</evidence>
<dbReference type="Proteomes" id="UP001167160">
    <property type="component" value="Unassembled WGS sequence"/>
</dbReference>
<sequence length="148" mass="15417">MRERAPHPARPGEHAHGPLRRTAVPLAVLASVGSAFGYVGAVDPNTPGHYPLCPLLHFTDILCPGCGGLRSAHALAHGDLLTALGSNVPVVAGSAVFAVVWTVWLLRCVRGRPAPAVALGFVHWWSLAAAVALFTLVRNLPFGSALAP</sequence>
<gene>
    <name evidence="2" type="ORF">M1E25_03885</name>
</gene>
<keyword evidence="1" id="KW-1133">Transmembrane helix</keyword>
<protein>
    <submittedName>
        <fullName evidence="2">DUF2752 domain-containing protein</fullName>
    </submittedName>
</protein>
<dbReference type="EMBL" id="JAMQGM010000008">
    <property type="protein sequence ID" value="MCM2576505.1"/>
    <property type="molecule type" value="Genomic_DNA"/>
</dbReference>
<reference evidence="2" key="1">
    <citation type="journal article" date="2023" name="Int. J. Syst. Evol. Microbiol.">
        <title>Streptomyces meridianus sp. nov. isolated from brackish water of the Tagus estuary in Alcochete, Portugal.</title>
        <authorList>
            <person name="Santos J.D.N."/>
            <person name="Klimek D."/>
            <person name="Calusinska M."/>
            <person name="Lobo Da Cunha A."/>
            <person name="Catita J."/>
            <person name="Goncalves H."/>
            <person name="Gonzalez I."/>
            <person name="Reyes F."/>
            <person name="Lage O.M."/>
        </authorList>
    </citation>
    <scope>NUCLEOTIDE SEQUENCE</scope>
    <source>
        <strain evidence="2">MTZ3.1</strain>
    </source>
</reference>
<keyword evidence="3" id="KW-1185">Reference proteome</keyword>
<feature type="transmembrane region" description="Helical" evidence="1">
    <location>
        <begin position="21"/>
        <end position="41"/>
    </location>
</feature>
<organism evidence="2 3">
    <name type="scientific">Streptomyces meridianus</name>
    <dbReference type="NCBI Taxonomy" id="2938945"/>
    <lineage>
        <taxon>Bacteria</taxon>
        <taxon>Bacillati</taxon>
        <taxon>Actinomycetota</taxon>
        <taxon>Actinomycetes</taxon>
        <taxon>Kitasatosporales</taxon>
        <taxon>Streptomycetaceae</taxon>
        <taxon>Streptomyces</taxon>
    </lineage>
</organism>
<name>A0ABT0X1S5_9ACTN</name>
<comment type="caution">
    <text evidence="2">The sequence shown here is derived from an EMBL/GenBank/DDBJ whole genome shotgun (WGS) entry which is preliminary data.</text>
</comment>
<dbReference type="Pfam" id="PF10825">
    <property type="entry name" value="DUF2752"/>
    <property type="match status" value="1"/>
</dbReference>
<evidence type="ECO:0000313" key="3">
    <source>
        <dbReference type="Proteomes" id="UP001167160"/>
    </source>
</evidence>